<evidence type="ECO:0000259" key="2">
    <source>
        <dbReference type="PROSITE" id="PS50127"/>
    </source>
</evidence>
<dbReference type="InterPro" id="IPR000608">
    <property type="entry name" value="UBC"/>
</dbReference>
<dbReference type="Proteomes" id="UP001174909">
    <property type="component" value="Unassembled WGS sequence"/>
</dbReference>
<keyword evidence="4" id="KW-1185">Reference proteome</keyword>
<comment type="caution">
    <text evidence="3">The sequence shown here is derived from an EMBL/GenBank/DDBJ whole genome shotgun (WGS) entry which is preliminary data.</text>
</comment>
<dbReference type="AlphaFoldDB" id="A0AA35X4W2"/>
<sequence>METSGSGLWSSFHSSLAQAVRGPGTPHRQQMTGQDTSDELTSGRAVDLAGQFTELDLLIEYKLLCLNCPSGVYVLPSSKSLYEWHGVLFIHSGPFREGIFKFTLYIPDRFVSLLIVIGEVLLWGGRFPDQRPMVRFQSKVYHPYIHTDNGTVNMLRVFPGWDRTQHHIWNVVCSVKDCFYTPETWDGCDSAYFSAQAQACSLLSLRHLHTSAEDSDDGNLIRFPEVDEQRFKLARHLLNQGHFPTPPPPSTSGVLDTVRQFWDQLVSR</sequence>
<dbReference type="PROSITE" id="PS50127">
    <property type="entry name" value="UBC_2"/>
    <property type="match status" value="1"/>
</dbReference>
<feature type="domain" description="UBC core" evidence="2">
    <location>
        <begin position="52"/>
        <end position="220"/>
    </location>
</feature>
<dbReference type="InterPro" id="IPR016135">
    <property type="entry name" value="UBQ-conjugating_enzyme/RWD"/>
</dbReference>
<evidence type="ECO:0000313" key="4">
    <source>
        <dbReference type="Proteomes" id="UP001174909"/>
    </source>
</evidence>
<name>A0AA35X4W2_GEOBA</name>
<dbReference type="SUPFAM" id="SSF54495">
    <property type="entry name" value="UBC-like"/>
    <property type="match status" value="1"/>
</dbReference>
<dbReference type="CDD" id="cd23814">
    <property type="entry name" value="UEV_AKTIP"/>
    <property type="match status" value="1"/>
</dbReference>
<evidence type="ECO:0000256" key="1">
    <source>
        <dbReference type="SAM" id="MobiDB-lite"/>
    </source>
</evidence>
<organism evidence="3 4">
    <name type="scientific">Geodia barretti</name>
    <name type="common">Barrett's horny sponge</name>
    <dbReference type="NCBI Taxonomy" id="519541"/>
    <lineage>
        <taxon>Eukaryota</taxon>
        <taxon>Metazoa</taxon>
        <taxon>Porifera</taxon>
        <taxon>Demospongiae</taxon>
        <taxon>Heteroscleromorpha</taxon>
        <taxon>Tetractinellida</taxon>
        <taxon>Astrophorina</taxon>
        <taxon>Geodiidae</taxon>
        <taxon>Geodia</taxon>
    </lineage>
</organism>
<evidence type="ECO:0000313" key="3">
    <source>
        <dbReference type="EMBL" id="CAI8044274.1"/>
    </source>
</evidence>
<feature type="region of interest" description="Disordered" evidence="1">
    <location>
        <begin position="19"/>
        <end position="40"/>
    </location>
</feature>
<dbReference type="Gene3D" id="3.10.110.10">
    <property type="entry name" value="Ubiquitin Conjugating Enzyme"/>
    <property type="match status" value="1"/>
</dbReference>
<proteinExistence type="predicted"/>
<protein>
    <submittedName>
        <fullName evidence="3">Protein crossbronx homolog</fullName>
    </submittedName>
</protein>
<reference evidence="3" key="1">
    <citation type="submission" date="2023-03" db="EMBL/GenBank/DDBJ databases">
        <authorList>
            <person name="Steffen K."/>
            <person name="Cardenas P."/>
        </authorList>
    </citation>
    <scope>NUCLEOTIDE SEQUENCE</scope>
</reference>
<dbReference type="EMBL" id="CASHTH010003384">
    <property type="protein sequence ID" value="CAI8044274.1"/>
    <property type="molecule type" value="Genomic_DNA"/>
</dbReference>
<accession>A0AA35X4W2</accession>
<gene>
    <name evidence="3" type="ORF">GBAR_LOCUS24572</name>
</gene>